<proteinExistence type="predicted"/>
<dbReference type="Proteomes" id="UP000823749">
    <property type="component" value="Chromosome 10"/>
</dbReference>
<gene>
    <name evidence="2" type="ORF">RHGRI_029677</name>
</gene>
<evidence type="ECO:0000256" key="1">
    <source>
        <dbReference type="SAM" id="MobiDB-lite"/>
    </source>
</evidence>
<protein>
    <submittedName>
        <fullName evidence="2">Uncharacterized protein</fullName>
    </submittedName>
</protein>
<feature type="compositionally biased region" description="Polar residues" evidence="1">
    <location>
        <begin position="37"/>
        <end position="47"/>
    </location>
</feature>
<keyword evidence="3" id="KW-1185">Reference proteome</keyword>
<sequence>MPPPPPIRERGAPTNRRPPQPQLLPHRRQPPPPPASGTPTLSTTKGSLITYGNLRAKERESLEDLRGRIAAQFSDRQDGMSSIMPLFIWRGQWRAFCSQY</sequence>
<reference evidence="2" key="1">
    <citation type="submission" date="2020-08" db="EMBL/GenBank/DDBJ databases">
        <title>Plant Genome Project.</title>
        <authorList>
            <person name="Zhang R.-G."/>
        </authorList>
    </citation>
    <scope>NUCLEOTIDE SEQUENCE</scope>
    <source>
        <strain evidence="2">WSP0</strain>
        <tissue evidence="2">Leaf</tissue>
    </source>
</reference>
<dbReference type="EMBL" id="JACTNZ010000010">
    <property type="protein sequence ID" value="KAG5529088.1"/>
    <property type="molecule type" value="Genomic_DNA"/>
</dbReference>
<name>A0AAV6IKC5_9ERIC</name>
<feature type="region of interest" description="Disordered" evidence="1">
    <location>
        <begin position="1"/>
        <end position="55"/>
    </location>
</feature>
<dbReference type="AlphaFoldDB" id="A0AAV6IKC5"/>
<evidence type="ECO:0000313" key="3">
    <source>
        <dbReference type="Proteomes" id="UP000823749"/>
    </source>
</evidence>
<organism evidence="2 3">
    <name type="scientific">Rhododendron griersonianum</name>
    <dbReference type="NCBI Taxonomy" id="479676"/>
    <lineage>
        <taxon>Eukaryota</taxon>
        <taxon>Viridiplantae</taxon>
        <taxon>Streptophyta</taxon>
        <taxon>Embryophyta</taxon>
        <taxon>Tracheophyta</taxon>
        <taxon>Spermatophyta</taxon>
        <taxon>Magnoliopsida</taxon>
        <taxon>eudicotyledons</taxon>
        <taxon>Gunneridae</taxon>
        <taxon>Pentapetalae</taxon>
        <taxon>asterids</taxon>
        <taxon>Ericales</taxon>
        <taxon>Ericaceae</taxon>
        <taxon>Ericoideae</taxon>
        <taxon>Rhodoreae</taxon>
        <taxon>Rhododendron</taxon>
    </lineage>
</organism>
<accession>A0AAV6IKC5</accession>
<comment type="caution">
    <text evidence="2">The sequence shown here is derived from an EMBL/GenBank/DDBJ whole genome shotgun (WGS) entry which is preliminary data.</text>
</comment>
<evidence type="ECO:0000313" key="2">
    <source>
        <dbReference type="EMBL" id="KAG5529088.1"/>
    </source>
</evidence>